<reference evidence="1 2" key="1">
    <citation type="submission" date="2019-11" db="EMBL/GenBank/DDBJ databases">
        <authorList>
            <person name="Li J."/>
        </authorList>
    </citation>
    <scope>NUCLEOTIDE SEQUENCE [LARGE SCALE GENOMIC DNA]</scope>
    <source>
        <strain evidence="1 2">J4</strain>
    </source>
</reference>
<keyword evidence="2" id="KW-1185">Reference proteome</keyword>
<dbReference type="Proteomes" id="UP000480185">
    <property type="component" value="Unassembled WGS sequence"/>
</dbReference>
<dbReference type="SUPFAM" id="SSF52833">
    <property type="entry name" value="Thioredoxin-like"/>
    <property type="match status" value="1"/>
</dbReference>
<dbReference type="EMBL" id="WJNH01000012">
    <property type="protein sequence ID" value="MRG87828.1"/>
    <property type="molecule type" value="Genomic_DNA"/>
</dbReference>
<protein>
    <submittedName>
        <fullName evidence="1">Uncharacterized protein</fullName>
    </submittedName>
</protein>
<evidence type="ECO:0000313" key="1">
    <source>
        <dbReference type="EMBL" id="MRG87828.1"/>
    </source>
</evidence>
<gene>
    <name evidence="1" type="ORF">GH754_16305</name>
</gene>
<accession>A0A6G1XAL2</accession>
<evidence type="ECO:0000313" key="2">
    <source>
        <dbReference type="Proteomes" id="UP000480185"/>
    </source>
</evidence>
<dbReference type="InterPro" id="IPR036249">
    <property type="entry name" value="Thioredoxin-like_sf"/>
</dbReference>
<dbReference type="AlphaFoldDB" id="A0A6G1XAL2"/>
<organism evidence="1 2">
    <name type="scientific">Salinibacillus xinjiangensis</name>
    <dbReference type="NCBI Taxonomy" id="1229268"/>
    <lineage>
        <taxon>Bacteria</taxon>
        <taxon>Bacillati</taxon>
        <taxon>Bacillota</taxon>
        <taxon>Bacilli</taxon>
        <taxon>Bacillales</taxon>
        <taxon>Bacillaceae</taxon>
        <taxon>Salinibacillus</taxon>
    </lineage>
</organism>
<comment type="caution">
    <text evidence="1">The sequence shown here is derived from an EMBL/GenBank/DDBJ whole genome shotgun (WGS) entry which is preliminary data.</text>
</comment>
<proteinExistence type="predicted"/>
<dbReference type="Gene3D" id="3.40.30.10">
    <property type="entry name" value="Glutaredoxin"/>
    <property type="match status" value="1"/>
</dbReference>
<sequence>MLKDLQEKDFDTAVLQAEKPVVVKFTADW</sequence>
<name>A0A6G1XAL2_9BACI</name>